<organism evidence="2">
    <name type="scientific">Tuwongella immobilis</name>
    <dbReference type="NCBI Taxonomy" id="692036"/>
    <lineage>
        <taxon>Bacteria</taxon>
        <taxon>Pseudomonadati</taxon>
        <taxon>Planctomycetota</taxon>
        <taxon>Planctomycetia</taxon>
        <taxon>Gemmatales</taxon>
        <taxon>Gemmataceae</taxon>
        <taxon>Tuwongella</taxon>
    </lineage>
</organism>
<dbReference type="EMBL" id="LR586016">
    <property type="protein sequence ID" value="VIP05562.1"/>
    <property type="molecule type" value="Genomic_DNA"/>
</dbReference>
<dbReference type="AlphaFoldDB" id="A0A6C2YXN1"/>
<keyword evidence="3" id="KW-1185">Reference proteome</keyword>
<reference evidence="2" key="1">
    <citation type="submission" date="2019-04" db="EMBL/GenBank/DDBJ databases">
        <authorList>
            <consortium name="Science for Life Laboratories"/>
        </authorList>
    </citation>
    <scope>NUCLEOTIDE SEQUENCE</scope>
    <source>
        <strain evidence="2">MBLW1</strain>
    </source>
</reference>
<evidence type="ECO:0000313" key="2">
    <source>
        <dbReference type="EMBL" id="VIP05562.1"/>
    </source>
</evidence>
<evidence type="ECO:0000256" key="1">
    <source>
        <dbReference type="SAM" id="MobiDB-lite"/>
    </source>
</evidence>
<gene>
    <name evidence="2" type="ORF">GMBLW1_36310</name>
</gene>
<evidence type="ECO:0000313" key="3">
    <source>
        <dbReference type="Proteomes" id="UP000464378"/>
    </source>
</evidence>
<dbReference type="InParanoid" id="A0A6C2YXN1"/>
<name>A0A6C2YXN1_9BACT</name>
<sequence length="340" mass="35878">MVPQHVRFLVMGLVAGGLTVGLSLRPWTVASPVPPIVTANVATPTAVLPVDNTAEKPRFPTILEAMQPRTAPMPTPIPSPMLTGVSEVPSTVLPQPMAAPMQPMPAPMRPPTSPMPKVLESVTPQSSGAVVGPADRIPPQTIPENPRNRGKLPVMGRFIKEVDVSPYGSGKVTLDFSPDGTVTSHMTGNVLGVEFSLTTEAEVSISKHGVIYGVVTDVQLGTIKPGALAAEAAGELQLYMQLLKAAEPLINDVMVDMPFSYHLRTQGDRLMISQFRVMLAGPNPLGKFGALGMGDEAAVLGYFQAINIALEGTYRSSAAVGASAESAPMPGRTMPMLFNR</sequence>
<accession>A0A6C2YXN1</accession>
<feature type="region of interest" description="Disordered" evidence="1">
    <location>
        <begin position="125"/>
        <end position="150"/>
    </location>
</feature>
<dbReference type="RefSeq" id="WP_162660640.1">
    <property type="nucleotide sequence ID" value="NZ_LR593887.1"/>
</dbReference>
<dbReference type="KEGG" id="tim:GMBLW1_36310"/>
<dbReference type="EMBL" id="LR593887">
    <property type="protein sequence ID" value="VTS08480.1"/>
    <property type="molecule type" value="Genomic_DNA"/>
</dbReference>
<proteinExistence type="predicted"/>
<protein>
    <submittedName>
        <fullName evidence="2">Uncharacterized protein</fullName>
    </submittedName>
</protein>
<dbReference type="Proteomes" id="UP000464378">
    <property type="component" value="Chromosome"/>
</dbReference>